<accession>A0AA36A3K1</accession>
<name>A0AA36A3K1_LACSI</name>
<sequence length="260" mass="29185">MAPQMSLSLSDGALKIVDADEESGFTFFGSSFIETGFSIEELRWKFYEKSAAVGPPLSVEISNSPPLAIVGPHPHSDRWSSPLIADQVFFFGKDSPEIVKQPPTLFPPSIGNGECPNKESQSILDEGNPSLSPAEDPTCINCPPIARNKAFIHVCLPLILHLYTCLCLNPSLSVFYVDSSITQNSDDSMDDIGEIPILLEWNHEFQFCWNGIMNYNSVGMEYGYFLTDLCMFYNYWLLVLVQFTIPHSFPKEFSFLFFMC</sequence>
<protein>
    <submittedName>
        <fullName evidence="1">Uncharacterized protein</fullName>
    </submittedName>
</protein>
<gene>
    <name evidence="1" type="ORF">LSALG_LOCUS41070</name>
</gene>
<evidence type="ECO:0000313" key="1">
    <source>
        <dbReference type="EMBL" id="CAI9302587.1"/>
    </source>
</evidence>
<organism evidence="1 2">
    <name type="scientific">Lactuca saligna</name>
    <name type="common">Willowleaf lettuce</name>
    <dbReference type="NCBI Taxonomy" id="75948"/>
    <lineage>
        <taxon>Eukaryota</taxon>
        <taxon>Viridiplantae</taxon>
        <taxon>Streptophyta</taxon>
        <taxon>Embryophyta</taxon>
        <taxon>Tracheophyta</taxon>
        <taxon>Spermatophyta</taxon>
        <taxon>Magnoliopsida</taxon>
        <taxon>eudicotyledons</taxon>
        <taxon>Gunneridae</taxon>
        <taxon>Pentapetalae</taxon>
        <taxon>asterids</taxon>
        <taxon>campanulids</taxon>
        <taxon>Asterales</taxon>
        <taxon>Asteraceae</taxon>
        <taxon>Cichorioideae</taxon>
        <taxon>Cichorieae</taxon>
        <taxon>Lactucinae</taxon>
        <taxon>Lactuca</taxon>
    </lineage>
</organism>
<dbReference type="Proteomes" id="UP001177003">
    <property type="component" value="Chromosome 9"/>
</dbReference>
<dbReference type="AlphaFoldDB" id="A0AA36A3K1"/>
<proteinExistence type="predicted"/>
<dbReference type="EMBL" id="OX465085">
    <property type="protein sequence ID" value="CAI9302587.1"/>
    <property type="molecule type" value="Genomic_DNA"/>
</dbReference>
<reference evidence="1" key="1">
    <citation type="submission" date="2023-04" db="EMBL/GenBank/DDBJ databases">
        <authorList>
            <person name="Vijverberg K."/>
            <person name="Xiong W."/>
            <person name="Schranz E."/>
        </authorList>
    </citation>
    <scope>NUCLEOTIDE SEQUENCE</scope>
</reference>
<evidence type="ECO:0000313" key="2">
    <source>
        <dbReference type="Proteomes" id="UP001177003"/>
    </source>
</evidence>
<keyword evidence="2" id="KW-1185">Reference proteome</keyword>